<dbReference type="Proteomes" id="UP000051820">
    <property type="component" value="Unassembled WGS sequence"/>
</dbReference>
<feature type="domain" description="Major facilitator superfamily (MFS) profile" evidence="7">
    <location>
        <begin position="12"/>
        <end position="458"/>
    </location>
</feature>
<evidence type="ECO:0000256" key="3">
    <source>
        <dbReference type="ARBA" id="ARBA00022692"/>
    </source>
</evidence>
<feature type="transmembrane region" description="Helical" evidence="6">
    <location>
        <begin position="165"/>
        <end position="187"/>
    </location>
</feature>
<feature type="transmembrane region" description="Helical" evidence="6">
    <location>
        <begin position="355"/>
        <end position="373"/>
    </location>
</feature>
<evidence type="ECO:0000313" key="9">
    <source>
        <dbReference type="Proteomes" id="UP000051820"/>
    </source>
</evidence>
<dbReference type="GO" id="GO:0022857">
    <property type="term" value="F:transmembrane transporter activity"/>
    <property type="evidence" value="ECO:0007669"/>
    <property type="project" value="InterPro"/>
</dbReference>
<organism evidence="8 9">
    <name type="scientific">Paucilactobacillus suebicus DSM 5007 = KCTC 3549</name>
    <dbReference type="NCBI Taxonomy" id="1423807"/>
    <lineage>
        <taxon>Bacteria</taxon>
        <taxon>Bacillati</taxon>
        <taxon>Bacillota</taxon>
        <taxon>Bacilli</taxon>
        <taxon>Lactobacillales</taxon>
        <taxon>Lactobacillaceae</taxon>
        <taxon>Paucilactobacillus</taxon>
    </lineage>
</organism>
<feature type="transmembrane region" description="Helical" evidence="6">
    <location>
        <begin position="434"/>
        <end position="454"/>
    </location>
</feature>
<gene>
    <name evidence="8" type="ORF">FD16_GL001622</name>
</gene>
<keyword evidence="3 6" id="KW-0812">Transmembrane</keyword>
<protein>
    <submittedName>
        <fullName evidence="8">EmrB QacA subfamily drug resistance transporter</fullName>
    </submittedName>
</protein>
<keyword evidence="4 6" id="KW-1133">Transmembrane helix</keyword>
<dbReference type="InterPro" id="IPR020846">
    <property type="entry name" value="MFS_dom"/>
</dbReference>
<feature type="transmembrane region" description="Helical" evidence="6">
    <location>
        <begin position="77"/>
        <end position="96"/>
    </location>
</feature>
<sequence length="463" mass="50528">MSKEQVNNPFLVILGVLVINFLGLFSETALNIALPQIGESFHVSSGQTQWLILGYTMVIGIVLPMTTLISRWVSAKSILTFASVVFIMGAIIAAFAPNMTLLLIGRTIQGVSTGLFMPLLFSITLLVYKKNKIGTAMGIIAVVMNFAPAIGPSLAGVIINYLSWRWIFIIFVPISIVSLILIIRTVPNVIKQTKPKVDTISVIFSITGFGFLITSVGMFSNFGFEKISLYLLLIVSIIFVYIYVRRQLKLRNPILNFKIFKYRKYAISAIIVSLNFATVMAAMYIMPQMLQSGLKFSTITAGVILLPAGLVNAFVSMFSGHLYDSFGAKRLVRIGALITLIGAIMLLKITAESSLVYVIITDILLMGGSGLLLSPAQSYGLGALSGADSNDGSTIMNTFQQILGALSVSIATTFLIVGSNMSDSNVKWLKYMDGAHFSFVWVVILAVLLVFFCFKIEQEDMSS</sequence>
<feature type="transmembrane region" description="Helical" evidence="6">
    <location>
        <begin position="331"/>
        <end position="349"/>
    </location>
</feature>
<feature type="transmembrane region" description="Helical" evidence="6">
    <location>
        <begin position="265"/>
        <end position="286"/>
    </location>
</feature>
<dbReference type="InterPro" id="IPR011701">
    <property type="entry name" value="MFS"/>
</dbReference>
<feature type="transmembrane region" description="Helical" evidence="6">
    <location>
        <begin position="12"/>
        <end position="30"/>
    </location>
</feature>
<dbReference type="PROSITE" id="PS50850">
    <property type="entry name" value="MFS"/>
    <property type="match status" value="1"/>
</dbReference>
<evidence type="ECO:0000313" key="8">
    <source>
        <dbReference type="EMBL" id="KRM09569.1"/>
    </source>
</evidence>
<dbReference type="AlphaFoldDB" id="A0A0R1VUX7"/>
<evidence type="ECO:0000256" key="1">
    <source>
        <dbReference type="ARBA" id="ARBA00004651"/>
    </source>
</evidence>
<dbReference type="RefSeq" id="WP_010623158.1">
    <property type="nucleotide sequence ID" value="NZ_AZGF01000039.1"/>
</dbReference>
<name>A0A0R1VUX7_9LACO</name>
<dbReference type="STRING" id="1423807.FD16_GL001622"/>
<keyword evidence="5 6" id="KW-0472">Membrane</keyword>
<evidence type="ECO:0000256" key="6">
    <source>
        <dbReference type="SAM" id="Phobius"/>
    </source>
</evidence>
<feature type="transmembrane region" description="Helical" evidence="6">
    <location>
        <begin position="135"/>
        <end position="159"/>
    </location>
</feature>
<dbReference type="GO" id="GO:0005886">
    <property type="term" value="C:plasma membrane"/>
    <property type="evidence" value="ECO:0007669"/>
    <property type="project" value="UniProtKB-SubCell"/>
</dbReference>
<accession>A0A0R1VUX7</accession>
<dbReference type="OrthoDB" id="9816041at2"/>
<dbReference type="Pfam" id="PF07690">
    <property type="entry name" value="MFS_1"/>
    <property type="match status" value="1"/>
</dbReference>
<dbReference type="SUPFAM" id="SSF103473">
    <property type="entry name" value="MFS general substrate transporter"/>
    <property type="match status" value="1"/>
</dbReference>
<dbReference type="EMBL" id="AZGF01000039">
    <property type="protein sequence ID" value="KRM09569.1"/>
    <property type="molecule type" value="Genomic_DNA"/>
</dbReference>
<feature type="transmembrane region" description="Helical" evidence="6">
    <location>
        <begin position="199"/>
        <end position="221"/>
    </location>
</feature>
<dbReference type="PRINTS" id="PR01036">
    <property type="entry name" value="TCRTETB"/>
</dbReference>
<feature type="transmembrane region" description="Helical" evidence="6">
    <location>
        <begin position="50"/>
        <end position="70"/>
    </location>
</feature>
<keyword evidence="9" id="KW-1185">Reference proteome</keyword>
<dbReference type="PATRIC" id="fig|1423807.3.peg.1663"/>
<proteinExistence type="predicted"/>
<evidence type="ECO:0000256" key="2">
    <source>
        <dbReference type="ARBA" id="ARBA00022448"/>
    </source>
</evidence>
<dbReference type="Gene3D" id="1.20.1720.10">
    <property type="entry name" value="Multidrug resistance protein D"/>
    <property type="match status" value="1"/>
</dbReference>
<keyword evidence="2" id="KW-0813">Transport</keyword>
<evidence type="ECO:0000259" key="7">
    <source>
        <dbReference type="PROSITE" id="PS50850"/>
    </source>
</evidence>
<evidence type="ECO:0000256" key="5">
    <source>
        <dbReference type="ARBA" id="ARBA00023136"/>
    </source>
</evidence>
<reference evidence="8 9" key="1">
    <citation type="journal article" date="2015" name="Genome Announc.">
        <title>Expanding the biotechnology potential of lactobacilli through comparative genomics of 213 strains and associated genera.</title>
        <authorList>
            <person name="Sun Z."/>
            <person name="Harris H.M."/>
            <person name="McCann A."/>
            <person name="Guo C."/>
            <person name="Argimon S."/>
            <person name="Zhang W."/>
            <person name="Yang X."/>
            <person name="Jeffery I.B."/>
            <person name="Cooney J.C."/>
            <person name="Kagawa T.F."/>
            <person name="Liu W."/>
            <person name="Song Y."/>
            <person name="Salvetti E."/>
            <person name="Wrobel A."/>
            <person name="Rasinkangas P."/>
            <person name="Parkhill J."/>
            <person name="Rea M.C."/>
            <person name="O'Sullivan O."/>
            <person name="Ritari J."/>
            <person name="Douillard F.P."/>
            <person name="Paul Ross R."/>
            <person name="Yang R."/>
            <person name="Briner A.E."/>
            <person name="Felis G.E."/>
            <person name="de Vos W.M."/>
            <person name="Barrangou R."/>
            <person name="Klaenhammer T.R."/>
            <person name="Caufield P.W."/>
            <person name="Cui Y."/>
            <person name="Zhang H."/>
            <person name="O'Toole P.W."/>
        </authorList>
    </citation>
    <scope>NUCLEOTIDE SEQUENCE [LARGE SCALE GENOMIC DNA]</scope>
    <source>
        <strain evidence="8 9">DSM 5007</strain>
    </source>
</reference>
<comment type="subcellular location">
    <subcellularLocation>
        <location evidence="1">Cell membrane</location>
        <topology evidence="1">Multi-pass membrane protein</topology>
    </subcellularLocation>
</comment>
<dbReference type="eggNOG" id="COG2814">
    <property type="taxonomic scope" value="Bacteria"/>
</dbReference>
<dbReference type="PANTHER" id="PTHR42718">
    <property type="entry name" value="MAJOR FACILITATOR SUPERFAMILY MULTIDRUG TRANSPORTER MFSC"/>
    <property type="match status" value="1"/>
</dbReference>
<feature type="transmembrane region" description="Helical" evidence="6">
    <location>
        <begin position="227"/>
        <end position="244"/>
    </location>
</feature>
<feature type="transmembrane region" description="Helical" evidence="6">
    <location>
        <begin position="108"/>
        <end position="128"/>
    </location>
</feature>
<comment type="caution">
    <text evidence="8">The sequence shown here is derived from an EMBL/GenBank/DDBJ whole genome shotgun (WGS) entry which is preliminary data.</text>
</comment>
<dbReference type="InterPro" id="IPR036259">
    <property type="entry name" value="MFS_trans_sf"/>
</dbReference>
<dbReference type="PANTHER" id="PTHR42718:SF43">
    <property type="entry name" value="LINCOMYCIN RESISTANCE PROTEIN LMRB"/>
    <property type="match status" value="1"/>
</dbReference>
<feature type="transmembrane region" description="Helical" evidence="6">
    <location>
        <begin position="402"/>
        <end position="422"/>
    </location>
</feature>
<dbReference type="Gene3D" id="1.20.1250.20">
    <property type="entry name" value="MFS general substrate transporter like domains"/>
    <property type="match status" value="1"/>
</dbReference>
<evidence type="ECO:0000256" key="4">
    <source>
        <dbReference type="ARBA" id="ARBA00022989"/>
    </source>
</evidence>
<feature type="transmembrane region" description="Helical" evidence="6">
    <location>
        <begin position="298"/>
        <end position="319"/>
    </location>
</feature>